<dbReference type="EMBL" id="JAULSV010000003">
    <property type="protein sequence ID" value="KAK0649839.1"/>
    <property type="molecule type" value="Genomic_DNA"/>
</dbReference>
<dbReference type="PANTHER" id="PTHR24148:SF64">
    <property type="entry name" value="HETEROKARYON INCOMPATIBILITY DOMAIN-CONTAINING PROTEIN"/>
    <property type="match status" value="1"/>
</dbReference>
<dbReference type="Proteomes" id="UP001174936">
    <property type="component" value="Unassembled WGS sequence"/>
</dbReference>
<gene>
    <name evidence="2" type="ORF">B0T16DRAFT_410763</name>
</gene>
<protein>
    <submittedName>
        <fullName evidence="2">Heterokaryon incompatibility protein-domain-containing protein</fullName>
    </submittedName>
</protein>
<comment type="caution">
    <text evidence="2">The sequence shown here is derived from an EMBL/GenBank/DDBJ whole genome shotgun (WGS) entry which is preliminary data.</text>
</comment>
<keyword evidence="3" id="KW-1185">Reference proteome</keyword>
<dbReference type="PANTHER" id="PTHR24148">
    <property type="entry name" value="ANKYRIN REPEAT DOMAIN-CONTAINING PROTEIN 39 HOMOLOG-RELATED"/>
    <property type="match status" value="1"/>
</dbReference>
<feature type="domain" description="Heterokaryon incompatibility" evidence="1">
    <location>
        <begin position="54"/>
        <end position="227"/>
    </location>
</feature>
<dbReference type="InterPro" id="IPR052895">
    <property type="entry name" value="HetReg/Transcr_Mod"/>
</dbReference>
<dbReference type="Pfam" id="PF06985">
    <property type="entry name" value="HET"/>
    <property type="match status" value="1"/>
</dbReference>
<dbReference type="InterPro" id="IPR010730">
    <property type="entry name" value="HET"/>
</dbReference>
<sequence length="660" mass="73507">MSEYIYEPLPPVNPSGNTPPYTRILLLFPPPDSHPHSPFRATLEVANIEETPPYEALSYTWGTQPPSAYIYLDNPDDQHPSPLPIKPNLASALHFLRPLPGSAPRRLWIDALCIDQSNVDERSRQVGYMRLVYQHCERVVAWIGTKGSEGVEMAFEAAKRLSVVGELVAEMQRVGAGDSGQAEGGADEGLVREMIANALASVPEGAMDKLAKLFEREYFCRSWVVQEIAVARVAMVKCEELEMGFSELASTVLFLFMVAKRDEIRMDRPLEVWYLISEFSRGSHVRMSNIPGSLGPLMDLLEMMRAYKATDSRDKIYSVLGICDEGLAPSVPNGPGLGWMVPGALKPDYTREIHEVYTDLARFLVSKSPVFLDVLSFVQHHTAPNLDPARDSGWYPSWVPKWFEVKVVSSFQGGGFKAGYMSEYFQSQVQRAISVPGSLLLDGFHVGTVYRVSEPMAFDPDRHSKTEAVRRAWAELLPNLQLTPRPTQQYINGEPLDVAFCKAVSAHPLGCLYGSIMADSMGFRFPNRQGQMNQATADRVSESAVTAFLAGINGDERSVSREADAARIWFWNAVGVYGHNRRVFLTREGHIGIGPTVMREGDEVVVLFGGRMPYVLRRGGERHHVFIGDCYIRDDEIMYGRTAQRVRGGSGSPNTASYEL</sequence>
<name>A0AA39YCL4_9PEZI</name>
<evidence type="ECO:0000313" key="3">
    <source>
        <dbReference type="Proteomes" id="UP001174936"/>
    </source>
</evidence>
<dbReference type="Pfam" id="PF26639">
    <property type="entry name" value="Het-6_barrel"/>
    <property type="match status" value="1"/>
</dbReference>
<dbReference type="AlphaFoldDB" id="A0AA39YCL4"/>
<evidence type="ECO:0000313" key="2">
    <source>
        <dbReference type="EMBL" id="KAK0649839.1"/>
    </source>
</evidence>
<evidence type="ECO:0000259" key="1">
    <source>
        <dbReference type="Pfam" id="PF06985"/>
    </source>
</evidence>
<reference evidence="2" key="1">
    <citation type="submission" date="2023-06" db="EMBL/GenBank/DDBJ databases">
        <title>Genome-scale phylogeny and comparative genomics of the fungal order Sordariales.</title>
        <authorList>
            <consortium name="Lawrence Berkeley National Laboratory"/>
            <person name="Hensen N."/>
            <person name="Bonometti L."/>
            <person name="Westerberg I."/>
            <person name="Brannstrom I.O."/>
            <person name="Guillou S."/>
            <person name="Cros-Aarteil S."/>
            <person name="Calhoun S."/>
            <person name="Haridas S."/>
            <person name="Kuo A."/>
            <person name="Mondo S."/>
            <person name="Pangilinan J."/>
            <person name="Riley R."/>
            <person name="Labutti K."/>
            <person name="Andreopoulos B."/>
            <person name="Lipzen A."/>
            <person name="Chen C."/>
            <person name="Yanf M."/>
            <person name="Daum C."/>
            <person name="Ng V."/>
            <person name="Clum A."/>
            <person name="Steindorff A."/>
            <person name="Ohm R."/>
            <person name="Martin F."/>
            <person name="Silar P."/>
            <person name="Natvig D."/>
            <person name="Lalanne C."/>
            <person name="Gautier V."/>
            <person name="Ament-Velasquez S.L."/>
            <person name="Kruys A."/>
            <person name="Hutchinson M.I."/>
            <person name="Powell A.J."/>
            <person name="Barry K."/>
            <person name="Miller A.N."/>
            <person name="Grigoriev I.V."/>
            <person name="Debuchy R."/>
            <person name="Gladieux P."/>
            <person name="Thoren M.H."/>
            <person name="Johannesson H."/>
        </authorList>
    </citation>
    <scope>NUCLEOTIDE SEQUENCE</scope>
    <source>
        <strain evidence="2">SMH2532-1</strain>
    </source>
</reference>
<feature type="non-terminal residue" evidence="2">
    <location>
        <position position="660"/>
    </location>
</feature>
<proteinExistence type="predicted"/>
<organism evidence="2 3">
    <name type="scientific">Cercophora newfieldiana</name>
    <dbReference type="NCBI Taxonomy" id="92897"/>
    <lineage>
        <taxon>Eukaryota</taxon>
        <taxon>Fungi</taxon>
        <taxon>Dikarya</taxon>
        <taxon>Ascomycota</taxon>
        <taxon>Pezizomycotina</taxon>
        <taxon>Sordariomycetes</taxon>
        <taxon>Sordariomycetidae</taxon>
        <taxon>Sordariales</taxon>
        <taxon>Lasiosphaeriaceae</taxon>
        <taxon>Cercophora</taxon>
    </lineage>
</organism>
<accession>A0AA39YCL4</accession>